<keyword evidence="3" id="KW-1185">Reference proteome</keyword>
<dbReference type="Proteomes" id="UP000076154">
    <property type="component" value="Unassembled WGS sequence"/>
</dbReference>
<accession>A0A369JIE1</accession>
<evidence type="ECO:0000313" key="3">
    <source>
        <dbReference type="Proteomes" id="UP000076154"/>
    </source>
</evidence>
<organism evidence="2 3">
    <name type="scientific">Hypsizygus marmoreus</name>
    <name type="common">White beech mushroom</name>
    <name type="synonym">Agaricus marmoreus</name>
    <dbReference type="NCBI Taxonomy" id="39966"/>
    <lineage>
        <taxon>Eukaryota</taxon>
        <taxon>Fungi</taxon>
        <taxon>Dikarya</taxon>
        <taxon>Basidiomycota</taxon>
        <taxon>Agaricomycotina</taxon>
        <taxon>Agaricomycetes</taxon>
        <taxon>Agaricomycetidae</taxon>
        <taxon>Agaricales</taxon>
        <taxon>Tricholomatineae</taxon>
        <taxon>Lyophyllaceae</taxon>
        <taxon>Hypsizygus</taxon>
    </lineage>
</organism>
<dbReference type="EMBL" id="LUEZ02000090">
    <property type="protein sequence ID" value="RDB18596.1"/>
    <property type="molecule type" value="Genomic_DNA"/>
</dbReference>
<gene>
    <name evidence="2" type="ORF">Hypma_014701</name>
</gene>
<sequence>MAFATTVDPNMYPNTVLRGMTVANFNQRVVQEVVVAVTPASHYETSNAELNHWRIFFMDASGGSVAFDVVKRSGMDYTSQLTVSSRDYGVSRSSVQVIPLPLGDQPFSAFQAWSVLASQGLLRYRYTQTGEGCRCWVRNAVQTLTNAHYLFYTAPNVLYAYLPLVWKKDGTTEQRVVAEGHYFS</sequence>
<reference evidence="2" key="1">
    <citation type="submission" date="2018-04" db="EMBL/GenBank/DDBJ databases">
        <title>Whole genome sequencing of Hypsizygus marmoreus.</title>
        <authorList>
            <person name="Choi I.-G."/>
            <person name="Min B."/>
            <person name="Kim J.-G."/>
            <person name="Kim S."/>
            <person name="Oh Y.-L."/>
            <person name="Kong W.-S."/>
            <person name="Park H."/>
            <person name="Jeong J."/>
            <person name="Song E.-S."/>
        </authorList>
    </citation>
    <scope>NUCLEOTIDE SEQUENCE [LARGE SCALE GENOMIC DNA]</scope>
    <source>
        <strain evidence="2">51987-8</strain>
    </source>
</reference>
<comment type="caution">
    <text evidence="2">The sequence shown here is derived from an EMBL/GenBank/DDBJ whole genome shotgun (WGS) entry which is preliminary data.</text>
</comment>
<dbReference type="InterPro" id="IPR056672">
    <property type="entry name" value="DUF7770"/>
</dbReference>
<dbReference type="AlphaFoldDB" id="A0A369JIE1"/>
<proteinExistence type="predicted"/>
<protein>
    <recommendedName>
        <fullName evidence="1">DUF7770 domain-containing protein</fullName>
    </recommendedName>
</protein>
<dbReference type="Pfam" id="PF24968">
    <property type="entry name" value="DUF7770"/>
    <property type="match status" value="1"/>
</dbReference>
<evidence type="ECO:0000259" key="1">
    <source>
        <dbReference type="Pfam" id="PF24968"/>
    </source>
</evidence>
<evidence type="ECO:0000313" key="2">
    <source>
        <dbReference type="EMBL" id="RDB18596.1"/>
    </source>
</evidence>
<dbReference type="InParanoid" id="A0A369JIE1"/>
<feature type="domain" description="DUF7770" evidence="1">
    <location>
        <begin position="33"/>
        <end position="183"/>
    </location>
</feature>
<dbReference type="OrthoDB" id="3527137at2759"/>
<name>A0A369JIE1_HYPMA</name>